<feature type="transmembrane region" description="Helical" evidence="12">
    <location>
        <begin position="257"/>
        <end position="278"/>
    </location>
</feature>
<dbReference type="InterPro" id="IPR005804">
    <property type="entry name" value="FA_desaturase_dom"/>
</dbReference>
<keyword evidence="11 12" id="KW-0472">Membrane</keyword>
<dbReference type="PANTHER" id="PTHR19353">
    <property type="entry name" value="FATTY ACID DESATURASE 2"/>
    <property type="match status" value="1"/>
</dbReference>
<name>A0ABQ6VRZ0_9BACT</name>
<feature type="transmembrane region" description="Helical" evidence="12">
    <location>
        <begin position="68"/>
        <end position="86"/>
    </location>
</feature>
<keyword evidence="6" id="KW-0479">Metal-binding</keyword>
<accession>A0ABQ6VRZ0</accession>
<dbReference type="PANTHER" id="PTHR19353:SF30">
    <property type="entry name" value="DELTA 8-(E)-SPHINGOLIPID DESATURASE"/>
    <property type="match status" value="1"/>
</dbReference>
<evidence type="ECO:0000256" key="12">
    <source>
        <dbReference type="SAM" id="Phobius"/>
    </source>
</evidence>
<comment type="caution">
    <text evidence="14">The sequence shown here is derived from an EMBL/GenBank/DDBJ whole genome shotgun (WGS) entry which is preliminary data.</text>
</comment>
<protein>
    <submittedName>
        <fullName evidence="14">Fatty acid desaturase</fullName>
    </submittedName>
</protein>
<keyword evidence="10" id="KW-0443">Lipid metabolism</keyword>
<evidence type="ECO:0000256" key="9">
    <source>
        <dbReference type="ARBA" id="ARBA00023004"/>
    </source>
</evidence>
<dbReference type="Proteomes" id="UP000461010">
    <property type="component" value="Unassembled WGS sequence"/>
</dbReference>
<reference evidence="14 15" key="1">
    <citation type="submission" date="2019-10" db="EMBL/GenBank/DDBJ databases">
        <title>Poseidonibacter ostreae sp. nov., isolated from the gut of the Ostrea denselamellosa.</title>
        <authorList>
            <person name="Choi A."/>
        </authorList>
    </citation>
    <scope>NUCLEOTIDE SEQUENCE [LARGE SCALE GENOMIC DNA]</scope>
    <source>
        <strain evidence="14 15">SJOD-M-5</strain>
    </source>
</reference>
<evidence type="ECO:0000256" key="7">
    <source>
        <dbReference type="ARBA" id="ARBA00022989"/>
    </source>
</evidence>
<feature type="transmembrane region" description="Helical" evidence="12">
    <location>
        <begin position="284"/>
        <end position="304"/>
    </location>
</feature>
<gene>
    <name evidence="14" type="ORF">GBG18_00235</name>
</gene>
<comment type="similarity">
    <text evidence="3">Belongs to the fatty acid desaturase type 1 family.</text>
</comment>
<evidence type="ECO:0000256" key="6">
    <source>
        <dbReference type="ARBA" id="ARBA00022723"/>
    </source>
</evidence>
<evidence type="ECO:0000256" key="8">
    <source>
        <dbReference type="ARBA" id="ARBA00023002"/>
    </source>
</evidence>
<dbReference type="EMBL" id="WFKJ01000001">
    <property type="protein sequence ID" value="KAB7892935.1"/>
    <property type="molecule type" value="Genomic_DNA"/>
</dbReference>
<sequence length="413" mass="48526">MRCLKSKDKLDLMYHLFNNILGNTLTSIYKNYEDIDKDQLQIDIEKIKDSIGKATQEDFQHLLKLERWGRALTFSGYFLIFIISFLEISSYALGSISFWILALLAASLIGVGNVSRWANVAHPILHGAYDRVPNIPKRYTKAGFAKKNRRYLDWLDWIKPEAWIYEHNIMHHYHLGEDEDPDNVENNLQWLIQSKTPMWARYLFVYAFAGTWKLTYYAPNTLKILQNKKHRKLKLPQIKSYEWSPFKRNGAILWKEYILPYFSVKFVIIPLLFLPLGLEAVFNAFIITLIAEYIANLHSFLVIVPNHSAEDIYRFDTPHKSQGEFYLRQIMGSVNYNTGTNLVDFSQGWLNYQIEHHLFPNLPLSQYQKIQPLMKDLCAKHNLEYRQENVFKRMKMTVELMVGKTTLLKVGSI</sequence>
<evidence type="ECO:0000313" key="15">
    <source>
        <dbReference type="Proteomes" id="UP000461010"/>
    </source>
</evidence>
<evidence type="ECO:0000256" key="3">
    <source>
        <dbReference type="ARBA" id="ARBA00009295"/>
    </source>
</evidence>
<organism evidence="14 15">
    <name type="scientific">Poseidonibacter ostreae</name>
    <dbReference type="NCBI Taxonomy" id="2654171"/>
    <lineage>
        <taxon>Bacteria</taxon>
        <taxon>Pseudomonadati</taxon>
        <taxon>Campylobacterota</taxon>
        <taxon>Epsilonproteobacteria</taxon>
        <taxon>Campylobacterales</taxon>
        <taxon>Arcobacteraceae</taxon>
        <taxon>Poseidonibacter</taxon>
    </lineage>
</organism>
<evidence type="ECO:0000256" key="2">
    <source>
        <dbReference type="ARBA" id="ARBA00005189"/>
    </source>
</evidence>
<dbReference type="Pfam" id="PF00487">
    <property type="entry name" value="FA_desaturase"/>
    <property type="match status" value="1"/>
</dbReference>
<evidence type="ECO:0000256" key="11">
    <source>
        <dbReference type="ARBA" id="ARBA00023136"/>
    </source>
</evidence>
<proteinExistence type="inferred from homology"/>
<keyword evidence="4" id="KW-0349">Heme</keyword>
<dbReference type="InterPro" id="IPR012171">
    <property type="entry name" value="Fatty_acid_desaturase"/>
</dbReference>
<feature type="transmembrane region" description="Helical" evidence="12">
    <location>
        <begin position="92"/>
        <end position="111"/>
    </location>
</feature>
<comment type="pathway">
    <text evidence="2">Lipid metabolism.</text>
</comment>
<evidence type="ECO:0000313" key="14">
    <source>
        <dbReference type="EMBL" id="KAB7892935.1"/>
    </source>
</evidence>
<evidence type="ECO:0000256" key="5">
    <source>
        <dbReference type="ARBA" id="ARBA00022692"/>
    </source>
</evidence>
<comment type="subcellular location">
    <subcellularLocation>
        <location evidence="1">Membrane</location>
        <topology evidence="1">Multi-pass membrane protein</topology>
    </subcellularLocation>
</comment>
<keyword evidence="15" id="KW-1185">Reference proteome</keyword>
<keyword evidence="5 12" id="KW-0812">Transmembrane</keyword>
<keyword evidence="7 12" id="KW-1133">Transmembrane helix</keyword>
<evidence type="ECO:0000256" key="1">
    <source>
        <dbReference type="ARBA" id="ARBA00004141"/>
    </source>
</evidence>
<evidence type="ECO:0000256" key="4">
    <source>
        <dbReference type="ARBA" id="ARBA00022617"/>
    </source>
</evidence>
<feature type="domain" description="Fatty acid desaturase" evidence="13">
    <location>
        <begin position="98"/>
        <end position="387"/>
    </location>
</feature>
<evidence type="ECO:0000256" key="10">
    <source>
        <dbReference type="ARBA" id="ARBA00023098"/>
    </source>
</evidence>
<evidence type="ECO:0000259" key="13">
    <source>
        <dbReference type="Pfam" id="PF00487"/>
    </source>
</evidence>
<keyword evidence="8" id="KW-0560">Oxidoreductase</keyword>
<keyword evidence="9" id="KW-0408">Iron</keyword>